<protein>
    <submittedName>
        <fullName evidence="1">Uncharacterized protein</fullName>
    </submittedName>
</protein>
<proteinExistence type="predicted"/>
<reference evidence="1 2" key="1">
    <citation type="submission" date="2021-06" db="EMBL/GenBank/DDBJ databases">
        <title>Caerostris extrusa draft genome.</title>
        <authorList>
            <person name="Kono N."/>
            <person name="Arakawa K."/>
        </authorList>
    </citation>
    <scope>NUCLEOTIDE SEQUENCE [LARGE SCALE GENOMIC DNA]</scope>
</reference>
<evidence type="ECO:0000313" key="2">
    <source>
        <dbReference type="Proteomes" id="UP001054945"/>
    </source>
</evidence>
<organism evidence="1 2">
    <name type="scientific">Caerostris extrusa</name>
    <name type="common">Bark spider</name>
    <name type="synonym">Caerostris bankana</name>
    <dbReference type="NCBI Taxonomy" id="172846"/>
    <lineage>
        <taxon>Eukaryota</taxon>
        <taxon>Metazoa</taxon>
        <taxon>Ecdysozoa</taxon>
        <taxon>Arthropoda</taxon>
        <taxon>Chelicerata</taxon>
        <taxon>Arachnida</taxon>
        <taxon>Araneae</taxon>
        <taxon>Araneomorphae</taxon>
        <taxon>Entelegynae</taxon>
        <taxon>Araneoidea</taxon>
        <taxon>Araneidae</taxon>
        <taxon>Caerostris</taxon>
    </lineage>
</organism>
<accession>A0AAV4SZL6</accession>
<name>A0AAV4SZL6_CAEEX</name>
<dbReference type="AlphaFoldDB" id="A0AAV4SZL6"/>
<dbReference type="Proteomes" id="UP001054945">
    <property type="component" value="Unassembled WGS sequence"/>
</dbReference>
<sequence>MFDLSLGLSGQRVYGKKMCSGAVRLAGWGSRINKQKQMEALNILMAEAIVSFGPEWEILSPSLNTTPQLDYW</sequence>
<comment type="caution">
    <text evidence="1">The sequence shown here is derived from an EMBL/GenBank/DDBJ whole genome shotgun (WGS) entry which is preliminary data.</text>
</comment>
<gene>
    <name evidence="1" type="ORF">CEXT_409721</name>
</gene>
<keyword evidence="2" id="KW-1185">Reference proteome</keyword>
<evidence type="ECO:0000313" key="1">
    <source>
        <dbReference type="EMBL" id="GIY38566.1"/>
    </source>
</evidence>
<dbReference type="EMBL" id="BPLR01010324">
    <property type="protein sequence ID" value="GIY38566.1"/>
    <property type="molecule type" value="Genomic_DNA"/>
</dbReference>